<organism evidence="1">
    <name type="scientific">marine sediment metagenome</name>
    <dbReference type="NCBI Taxonomy" id="412755"/>
    <lineage>
        <taxon>unclassified sequences</taxon>
        <taxon>metagenomes</taxon>
        <taxon>ecological metagenomes</taxon>
    </lineage>
</organism>
<reference evidence="1" key="1">
    <citation type="journal article" date="2014" name="Front. Microbiol.">
        <title>High frequency of phylogenetically diverse reductive dehalogenase-homologous genes in deep subseafloor sedimentary metagenomes.</title>
        <authorList>
            <person name="Kawai M."/>
            <person name="Futagami T."/>
            <person name="Toyoda A."/>
            <person name="Takaki Y."/>
            <person name="Nishi S."/>
            <person name="Hori S."/>
            <person name="Arai W."/>
            <person name="Tsubouchi T."/>
            <person name="Morono Y."/>
            <person name="Uchiyama I."/>
            <person name="Ito T."/>
            <person name="Fujiyama A."/>
            <person name="Inagaki F."/>
            <person name="Takami H."/>
        </authorList>
    </citation>
    <scope>NUCLEOTIDE SEQUENCE</scope>
    <source>
        <strain evidence="1">Expedition CK06-06</strain>
    </source>
</reference>
<gene>
    <name evidence="1" type="ORF">S03H2_63614</name>
</gene>
<comment type="caution">
    <text evidence="1">The sequence shown here is derived from an EMBL/GenBank/DDBJ whole genome shotgun (WGS) entry which is preliminary data.</text>
</comment>
<evidence type="ECO:0000313" key="1">
    <source>
        <dbReference type="EMBL" id="GAH86324.1"/>
    </source>
</evidence>
<accession>X1K7U5</accession>
<sequence>MKKSQDELYFDVIRALIAASIEGMVIDSLEIKMPVKESPGRSGWIERVPTGWRELKVTLRPKIKTEIQSQGKDE</sequence>
<dbReference type="AlphaFoldDB" id="X1K7U5"/>
<dbReference type="EMBL" id="BARU01041238">
    <property type="protein sequence ID" value="GAH86324.1"/>
    <property type="molecule type" value="Genomic_DNA"/>
</dbReference>
<protein>
    <submittedName>
        <fullName evidence="1">Uncharacterized protein</fullName>
    </submittedName>
</protein>
<name>X1K7U5_9ZZZZ</name>
<proteinExistence type="predicted"/>